<dbReference type="PANTHER" id="PTHR48081:SF6">
    <property type="entry name" value="PEPTIDASE S9 PROLYL OLIGOPEPTIDASE CATALYTIC DOMAIN-CONTAINING PROTEIN"/>
    <property type="match status" value="1"/>
</dbReference>
<sequence precursor="true">MKSCFERVCPPAQFLVAALVMVIATGEATSSCMADNVDSPQRQMMDLWPDGVPGATQTGEGDVPQLIVTHAESRDAVPAVVILPGGGYHGRAMDHEGYQIADWFRSMGFTSAICTYRVRGQGNDGKGYGHPYPMTDAQRAIQTVRANAKEWNVIPDKIGVIGFSAGGHLASTVSTHFADTNVQQGDQIAEISSRPDFSILCYPVIAMGVDFTHAGSQRNLLGTDPDPRLVALMSNDKQVTARTPPTFLFHTAADTVVPVKNSLVYYQACVDHGVPAEMHVFPEGRHGVGLAKEISGASAWPDLCRDWLQRTVKN</sequence>
<evidence type="ECO:0000256" key="1">
    <source>
        <dbReference type="ARBA" id="ARBA00022801"/>
    </source>
</evidence>
<dbReference type="Gene3D" id="3.40.50.1820">
    <property type="entry name" value="alpha/beta hydrolase"/>
    <property type="match status" value="1"/>
</dbReference>
<dbReference type="Proteomes" id="UP000317238">
    <property type="component" value="Unassembled WGS sequence"/>
</dbReference>
<keyword evidence="2" id="KW-0732">Signal</keyword>
<dbReference type="InterPro" id="IPR049492">
    <property type="entry name" value="BD-FAE-like_dom"/>
</dbReference>
<evidence type="ECO:0000313" key="4">
    <source>
        <dbReference type="EMBL" id="TWT70809.1"/>
    </source>
</evidence>
<dbReference type="SUPFAM" id="SSF53474">
    <property type="entry name" value="alpha/beta-Hydrolases"/>
    <property type="match status" value="1"/>
</dbReference>
<dbReference type="GO" id="GO:0046555">
    <property type="term" value="F:acetylxylan esterase activity"/>
    <property type="evidence" value="ECO:0007669"/>
    <property type="project" value="UniProtKB-EC"/>
</dbReference>
<comment type="caution">
    <text evidence="4">The sequence shown here is derived from an EMBL/GenBank/DDBJ whole genome shotgun (WGS) entry which is preliminary data.</text>
</comment>
<keyword evidence="1 4" id="KW-0378">Hydrolase</keyword>
<name>A0A5C5Y778_9PLAN</name>
<keyword evidence="5" id="KW-1185">Reference proteome</keyword>
<organism evidence="4 5">
    <name type="scientific">Crateriforma conspicua</name>
    <dbReference type="NCBI Taxonomy" id="2527996"/>
    <lineage>
        <taxon>Bacteria</taxon>
        <taxon>Pseudomonadati</taxon>
        <taxon>Planctomycetota</taxon>
        <taxon>Planctomycetia</taxon>
        <taxon>Planctomycetales</taxon>
        <taxon>Planctomycetaceae</taxon>
        <taxon>Crateriforma</taxon>
    </lineage>
</organism>
<dbReference type="InterPro" id="IPR029058">
    <property type="entry name" value="AB_hydrolase_fold"/>
</dbReference>
<dbReference type="EC" id="3.1.1.72" evidence="4"/>
<dbReference type="EMBL" id="SJPL01000001">
    <property type="protein sequence ID" value="TWT70809.1"/>
    <property type="molecule type" value="Genomic_DNA"/>
</dbReference>
<evidence type="ECO:0000313" key="5">
    <source>
        <dbReference type="Proteomes" id="UP000317238"/>
    </source>
</evidence>
<proteinExistence type="predicted"/>
<gene>
    <name evidence="4" type="primary">axeA1_2</name>
    <name evidence="4" type="ORF">Pan14r_31170</name>
</gene>
<dbReference type="RefSeq" id="WP_197203693.1">
    <property type="nucleotide sequence ID" value="NZ_SJPL01000001.1"/>
</dbReference>
<accession>A0A5C5Y778</accession>
<feature type="signal peptide" evidence="2">
    <location>
        <begin position="1"/>
        <end position="34"/>
    </location>
</feature>
<feature type="domain" description="BD-FAE-like" evidence="3">
    <location>
        <begin position="70"/>
        <end position="264"/>
    </location>
</feature>
<protein>
    <submittedName>
        <fullName evidence="4">Acetylxylan esterase</fullName>
        <ecNumber evidence="4">3.1.1.72</ecNumber>
    </submittedName>
</protein>
<evidence type="ECO:0000259" key="3">
    <source>
        <dbReference type="Pfam" id="PF20434"/>
    </source>
</evidence>
<reference evidence="4 5" key="1">
    <citation type="submission" date="2019-02" db="EMBL/GenBank/DDBJ databases">
        <title>Deep-cultivation of Planctomycetes and their phenomic and genomic characterization uncovers novel biology.</title>
        <authorList>
            <person name="Wiegand S."/>
            <person name="Jogler M."/>
            <person name="Boedeker C."/>
            <person name="Pinto D."/>
            <person name="Vollmers J."/>
            <person name="Rivas-Marin E."/>
            <person name="Kohn T."/>
            <person name="Peeters S.H."/>
            <person name="Heuer A."/>
            <person name="Rast P."/>
            <person name="Oberbeckmann S."/>
            <person name="Bunk B."/>
            <person name="Jeske O."/>
            <person name="Meyerdierks A."/>
            <person name="Storesund J.E."/>
            <person name="Kallscheuer N."/>
            <person name="Luecker S."/>
            <person name="Lage O.M."/>
            <person name="Pohl T."/>
            <person name="Merkel B.J."/>
            <person name="Hornburger P."/>
            <person name="Mueller R.-W."/>
            <person name="Bruemmer F."/>
            <person name="Labrenz M."/>
            <person name="Spormann A.M."/>
            <person name="Op Den Camp H."/>
            <person name="Overmann J."/>
            <person name="Amann R."/>
            <person name="Jetten M.S.M."/>
            <person name="Mascher T."/>
            <person name="Medema M.H."/>
            <person name="Devos D.P."/>
            <person name="Kaster A.-K."/>
            <person name="Ovreas L."/>
            <person name="Rohde M."/>
            <person name="Galperin M.Y."/>
            <person name="Jogler C."/>
        </authorList>
    </citation>
    <scope>NUCLEOTIDE SEQUENCE [LARGE SCALE GENOMIC DNA]</scope>
    <source>
        <strain evidence="4 5">Pan14r</strain>
    </source>
</reference>
<feature type="chain" id="PRO_5022734328" evidence="2">
    <location>
        <begin position="35"/>
        <end position="314"/>
    </location>
</feature>
<dbReference type="InterPro" id="IPR050300">
    <property type="entry name" value="GDXG_lipolytic_enzyme"/>
</dbReference>
<dbReference type="Pfam" id="PF20434">
    <property type="entry name" value="BD-FAE"/>
    <property type="match status" value="1"/>
</dbReference>
<dbReference type="AlphaFoldDB" id="A0A5C5Y778"/>
<evidence type="ECO:0000256" key="2">
    <source>
        <dbReference type="SAM" id="SignalP"/>
    </source>
</evidence>
<dbReference type="PANTHER" id="PTHR48081">
    <property type="entry name" value="AB HYDROLASE SUPERFAMILY PROTEIN C4A8.06C"/>
    <property type="match status" value="1"/>
</dbReference>